<keyword evidence="2" id="KW-1185">Reference proteome</keyword>
<reference evidence="2" key="1">
    <citation type="submission" date="2023-07" db="EMBL/GenBank/DDBJ databases">
        <title>Paracoccus sp. MBLB3053 whole genome sequence.</title>
        <authorList>
            <person name="Hwang C.Y."/>
            <person name="Cho E.-S."/>
            <person name="Seo M.-J."/>
        </authorList>
    </citation>
    <scope>NUCLEOTIDE SEQUENCE [LARGE SCALE GENOMIC DNA]</scope>
    <source>
        <strain evidence="2">MBLB3053</strain>
    </source>
</reference>
<organism evidence="1 2">
    <name type="scientific">Paracoccus aurantius</name>
    <dbReference type="NCBI Taxonomy" id="3073814"/>
    <lineage>
        <taxon>Bacteria</taxon>
        <taxon>Pseudomonadati</taxon>
        <taxon>Pseudomonadota</taxon>
        <taxon>Alphaproteobacteria</taxon>
        <taxon>Rhodobacterales</taxon>
        <taxon>Paracoccaceae</taxon>
        <taxon>Paracoccus</taxon>
    </lineage>
</organism>
<dbReference type="EMBL" id="JAVQLW010000003">
    <property type="protein sequence ID" value="MDS9469215.1"/>
    <property type="molecule type" value="Genomic_DNA"/>
</dbReference>
<accession>A0ABU2HXG6</accession>
<sequence>MRNAEPLLECRPLGRMTIVLAVCTSLGGLWGGEAQARVSDCMDARDAVPGTGPGDVVFKLMLDELAGTASAGDAEIVHRALRTKLQDNFDKAQLELGRFHVVLCLGRSPLQVNDIMPGVRDFADHGVVIETWGFFDSEEATLDHALVPPLAEVSGIWPSSVKHLSMSYPYDGSGELSFLKSLVHSSPEIRMLAALGAASASYEAADYDNARAYFCRTLLMLRQYQDAASMRIDPVHRQVLDSFLEEMTTVRVIEEARAARAAGTYDGMLGSPIIPQGTTCEGVRP</sequence>
<dbReference type="Proteomes" id="UP001269144">
    <property type="component" value="Unassembled WGS sequence"/>
</dbReference>
<comment type="caution">
    <text evidence="1">The sequence shown here is derived from an EMBL/GenBank/DDBJ whole genome shotgun (WGS) entry which is preliminary data.</text>
</comment>
<gene>
    <name evidence="1" type="ORF">RGQ15_16765</name>
</gene>
<evidence type="ECO:0000313" key="1">
    <source>
        <dbReference type="EMBL" id="MDS9469215.1"/>
    </source>
</evidence>
<dbReference type="RefSeq" id="WP_311161781.1">
    <property type="nucleotide sequence ID" value="NZ_JAVQLW010000003.1"/>
</dbReference>
<evidence type="ECO:0000313" key="2">
    <source>
        <dbReference type="Proteomes" id="UP001269144"/>
    </source>
</evidence>
<protein>
    <submittedName>
        <fullName evidence="1">Uncharacterized protein</fullName>
    </submittedName>
</protein>
<proteinExistence type="predicted"/>
<name>A0ABU2HXG6_9RHOB</name>